<dbReference type="InterPro" id="IPR003749">
    <property type="entry name" value="ThiS/MoaD-like"/>
</dbReference>
<dbReference type="STRING" id="490188.SAMN04488068_0086"/>
<protein>
    <submittedName>
        <fullName evidence="1">ThiS family protein</fullName>
    </submittedName>
</protein>
<dbReference type="Proteomes" id="UP000199758">
    <property type="component" value="Unassembled WGS sequence"/>
</dbReference>
<proteinExistence type="predicted"/>
<dbReference type="EMBL" id="FQWZ01000001">
    <property type="protein sequence ID" value="SHG41788.1"/>
    <property type="molecule type" value="Genomic_DNA"/>
</dbReference>
<gene>
    <name evidence="1" type="ORF">SAMN04488068_0086</name>
</gene>
<organism evidence="1 2">
    <name type="scientific">Hydrocarboniphaga daqingensis</name>
    <dbReference type="NCBI Taxonomy" id="490188"/>
    <lineage>
        <taxon>Bacteria</taxon>
        <taxon>Pseudomonadati</taxon>
        <taxon>Pseudomonadota</taxon>
        <taxon>Gammaproteobacteria</taxon>
        <taxon>Nevskiales</taxon>
        <taxon>Nevskiaceae</taxon>
        <taxon>Hydrocarboniphaga</taxon>
    </lineage>
</organism>
<accession>A0A1M5JMP4</accession>
<name>A0A1M5JMP4_9GAMM</name>
<dbReference type="AlphaFoldDB" id="A0A1M5JMP4"/>
<evidence type="ECO:0000313" key="1">
    <source>
        <dbReference type="EMBL" id="SHG41788.1"/>
    </source>
</evidence>
<keyword evidence="2" id="KW-1185">Reference proteome</keyword>
<reference evidence="1 2" key="1">
    <citation type="submission" date="2016-11" db="EMBL/GenBank/DDBJ databases">
        <authorList>
            <person name="Jaros S."/>
            <person name="Januszkiewicz K."/>
            <person name="Wedrychowicz H."/>
        </authorList>
    </citation>
    <scope>NUCLEOTIDE SEQUENCE [LARGE SCALE GENOMIC DNA]</scope>
    <source>
        <strain evidence="1 2">CGMCC 1.7049</strain>
    </source>
</reference>
<dbReference type="Pfam" id="PF02597">
    <property type="entry name" value="ThiS"/>
    <property type="match status" value="1"/>
</dbReference>
<evidence type="ECO:0000313" key="2">
    <source>
        <dbReference type="Proteomes" id="UP000199758"/>
    </source>
</evidence>
<dbReference type="CDD" id="cd00754">
    <property type="entry name" value="Ubl_MoaD"/>
    <property type="match status" value="1"/>
</dbReference>
<dbReference type="Gene3D" id="3.10.20.30">
    <property type="match status" value="1"/>
</dbReference>
<dbReference type="SUPFAM" id="SSF54285">
    <property type="entry name" value="MoaD/ThiS"/>
    <property type="match status" value="1"/>
</dbReference>
<dbReference type="InterPro" id="IPR016155">
    <property type="entry name" value="Mopterin_synth/thiamin_S_b"/>
</dbReference>
<dbReference type="InterPro" id="IPR012675">
    <property type="entry name" value="Beta-grasp_dom_sf"/>
</dbReference>
<sequence>MESMNTITIRFWGITARLAGAEQRVLQLSAGARVADAVEHLRLDATLSGELPRCAYAVGDDMVGLDHPLADGDELSVLPPVSGG</sequence>